<dbReference type="InterPro" id="IPR003582">
    <property type="entry name" value="ShKT_dom"/>
</dbReference>
<evidence type="ECO:0000256" key="2">
    <source>
        <dbReference type="ARBA" id="ARBA00023145"/>
    </source>
</evidence>
<reference evidence="9" key="1">
    <citation type="submission" date="2017-02" db="UniProtKB">
        <authorList>
            <consortium name="WormBaseParasite"/>
        </authorList>
    </citation>
    <scope>IDENTIFICATION</scope>
</reference>
<dbReference type="PANTHER" id="PTHR10127:SF829">
    <property type="entry name" value="ZINC METALLOPROTEINASE NAS-6"/>
    <property type="match status" value="1"/>
</dbReference>
<name>A0A0M3IBG0_ASCLU</name>
<feature type="disulfide bond" evidence="4">
    <location>
        <begin position="99"/>
        <end position="133"/>
    </location>
</feature>
<evidence type="ECO:0000256" key="1">
    <source>
        <dbReference type="ARBA" id="ARBA00022729"/>
    </source>
</evidence>
<evidence type="ECO:0000259" key="7">
    <source>
        <dbReference type="PROSITE" id="PS51864"/>
    </source>
</evidence>
<dbReference type="Proteomes" id="UP000036681">
    <property type="component" value="Unplaced"/>
</dbReference>
<dbReference type="InterPro" id="IPR001506">
    <property type="entry name" value="Peptidase_M12A"/>
</dbReference>
<evidence type="ECO:0000259" key="6">
    <source>
        <dbReference type="PROSITE" id="PS51670"/>
    </source>
</evidence>
<feature type="domain" description="ShKT" evidence="6">
    <location>
        <begin position="99"/>
        <end position="133"/>
    </location>
</feature>
<dbReference type="PROSITE" id="PS51864">
    <property type="entry name" value="ASTACIN"/>
    <property type="match status" value="1"/>
</dbReference>
<dbReference type="GO" id="GO:0006508">
    <property type="term" value="P:proteolysis"/>
    <property type="evidence" value="ECO:0007669"/>
    <property type="project" value="UniProtKB-KW"/>
</dbReference>
<keyword evidence="5" id="KW-0862">Zinc</keyword>
<dbReference type="WBParaSite" id="ALUE_0001505501-mRNA-1">
    <property type="protein sequence ID" value="ALUE_0001505501-mRNA-1"/>
    <property type="gene ID" value="ALUE_0001505501"/>
</dbReference>
<comment type="caution">
    <text evidence="4">Lacks conserved residue(s) required for the propagation of feature annotation.</text>
</comment>
<dbReference type="SUPFAM" id="SSF55486">
    <property type="entry name" value="Metalloproteases ('zincins'), catalytic domain"/>
    <property type="match status" value="1"/>
</dbReference>
<proteinExistence type="predicted"/>
<keyword evidence="5" id="KW-0479">Metal-binding</keyword>
<keyword evidence="5" id="KW-0378">Hydrolase</keyword>
<keyword evidence="3 4" id="KW-1015">Disulfide bond</keyword>
<dbReference type="FunFam" id="1.10.10.1940:FF:000002">
    <property type="entry name" value="PHAryngeal gland Toxin-related"/>
    <property type="match status" value="1"/>
</dbReference>
<evidence type="ECO:0000256" key="5">
    <source>
        <dbReference type="RuleBase" id="RU361183"/>
    </source>
</evidence>
<protein>
    <recommendedName>
        <fullName evidence="5">Metalloendopeptidase</fullName>
        <ecNumber evidence="5">3.4.24.-</ecNumber>
    </recommendedName>
</protein>
<accession>A0A0M3IBG0</accession>
<evidence type="ECO:0000313" key="9">
    <source>
        <dbReference type="WBParaSite" id="ALUE_0001505501-mRNA-1"/>
    </source>
</evidence>
<dbReference type="Gene3D" id="3.40.390.10">
    <property type="entry name" value="Collagenase (Catalytic Domain)"/>
    <property type="match status" value="1"/>
</dbReference>
<evidence type="ECO:0000256" key="3">
    <source>
        <dbReference type="ARBA" id="ARBA00023157"/>
    </source>
</evidence>
<dbReference type="Pfam" id="PF01400">
    <property type="entry name" value="Astacin"/>
    <property type="match status" value="1"/>
</dbReference>
<comment type="cofactor">
    <cofactor evidence="5">
        <name>Zn(2+)</name>
        <dbReference type="ChEBI" id="CHEBI:29105"/>
    </cofactor>
    <text evidence="5">Binds 1 zinc ion per subunit.</text>
</comment>
<feature type="domain" description="Peptidase M12A" evidence="7">
    <location>
        <begin position="1"/>
        <end position="73"/>
    </location>
</feature>
<dbReference type="SMART" id="SM00254">
    <property type="entry name" value="ShKT"/>
    <property type="match status" value="1"/>
</dbReference>
<keyword evidence="5" id="KW-0645">Protease</keyword>
<dbReference type="GO" id="GO:0004222">
    <property type="term" value="F:metalloendopeptidase activity"/>
    <property type="evidence" value="ECO:0007669"/>
    <property type="project" value="UniProtKB-UniRule"/>
</dbReference>
<sequence length="137" mass="15586">MHSQFDKISAALQDLQGEEYDYRSIMHYDSVAFSKNGRNTMEAVDGRFTPIIGTALELSVADVKKINKLYKCHARKKKITRPLTAPPTTPSSSETPQLCEDHFADCAHFEEYCKRASFAHIMKSYCPYTCNQCAQHE</sequence>
<dbReference type="PANTHER" id="PTHR10127">
    <property type="entry name" value="DISCOIDIN, CUB, EGF, LAMININ , AND ZINC METALLOPROTEASE DOMAIN CONTAINING"/>
    <property type="match status" value="1"/>
</dbReference>
<dbReference type="InterPro" id="IPR024079">
    <property type="entry name" value="MetalloPept_cat_dom_sf"/>
</dbReference>
<dbReference type="AlphaFoldDB" id="A0A0M3IBG0"/>
<keyword evidence="8" id="KW-1185">Reference proteome</keyword>
<dbReference type="EC" id="3.4.24.-" evidence="5"/>
<evidence type="ECO:0000256" key="4">
    <source>
        <dbReference type="PROSITE-ProRule" id="PRU01005"/>
    </source>
</evidence>
<keyword evidence="5" id="KW-0482">Metalloprotease</keyword>
<organism evidence="8 9">
    <name type="scientific">Ascaris lumbricoides</name>
    <name type="common">Giant roundworm</name>
    <dbReference type="NCBI Taxonomy" id="6252"/>
    <lineage>
        <taxon>Eukaryota</taxon>
        <taxon>Metazoa</taxon>
        <taxon>Ecdysozoa</taxon>
        <taxon>Nematoda</taxon>
        <taxon>Chromadorea</taxon>
        <taxon>Rhabditida</taxon>
        <taxon>Spirurina</taxon>
        <taxon>Ascaridomorpha</taxon>
        <taxon>Ascaridoidea</taxon>
        <taxon>Ascarididae</taxon>
        <taxon>Ascaris</taxon>
    </lineage>
</organism>
<evidence type="ECO:0000313" key="8">
    <source>
        <dbReference type="Proteomes" id="UP000036681"/>
    </source>
</evidence>
<keyword evidence="2" id="KW-0865">Zymogen</keyword>
<dbReference type="Pfam" id="PF01549">
    <property type="entry name" value="ShK"/>
    <property type="match status" value="1"/>
</dbReference>
<dbReference type="Gene3D" id="1.10.10.1940">
    <property type="match status" value="1"/>
</dbReference>
<dbReference type="PROSITE" id="PS51670">
    <property type="entry name" value="SHKT"/>
    <property type="match status" value="1"/>
</dbReference>
<dbReference type="PRINTS" id="PR00480">
    <property type="entry name" value="ASTACIN"/>
</dbReference>
<keyword evidence="1" id="KW-0732">Signal</keyword>
<dbReference type="GO" id="GO:0046872">
    <property type="term" value="F:metal ion binding"/>
    <property type="evidence" value="ECO:0007669"/>
    <property type="project" value="UniProtKB-KW"/>
</dbReference>